<protein>
    <recommendedName>
        <fullName evidence="3">6-phosphofructokinase</fullName>
    </recommendedName>
</protein>
<proteinExistence type="predicted"/>
<dbReference type="Proteomes" id="UP000003477">
    <property type="component" value="Unassembled WGS sequence"/>
</dbReference>
<reference evidence="1 2" key="1">
    <citation type="journal article" date="2011" name="Front. Microbiol.">
        <title>Two Strains of Crocosphaera watsonii with Highly Conserved Genomes are Distinguished by Strain-Specific Features.</title>
        <authorList>
            <person name="Bench S.R."/>
            <person name="Ilikchyan I.N."/>
            <person name="Tripp H.J."/>
            <person name="Zehr J.P."/>
        </authorList>
    </citation>
    <scope>NUCLEOTIDE SEQUENCE [LARGE SCALE GENOMIC DNA]</scope>
    <source>
        <strain evidence="1 2">WH 0003</strain>
    </source>
</reference>
<comment type="caution">
    <text evidence="1">The sequence shown here is derived from an EMBL/GenBank/DDBJ whole genome shotgun (WGS) entry which is preliminary data.</text>
</comment>
<dbReference type="AlphaFoldDB" id="G5J6G1"/>
<sequence length="44" mass="4783">MLMGGTILGTTNKGDPFAFPMNDGTVRDRSSEPTFFLITCDKIS</sequence>
<dbReference type="PATRIC" id="fig|423471.3.peg.2878"/>
<name>G5J6G1_CROWT</name>
<dbReference type="EMBL" id="AESD01000453">
    <property type="protein sequence ID" value="EHJ12221.1"/>
    <property type="molecule type" value="Genomic_DNA"/>
</dbReference>
<gene>
    <name evidence="1" type="ORF">CWATWH0003_3063</name>
</gene>
<evidence type="ECO:0008006" key="3">
    <source>
        <dbReference type="Google" id="ProtNLM"/>
    </source>
</evidence>
<evidence type="ECO:0000313" key="1">
    <source>
        <dbReference type="EMBL" id="EHJ12221.1"/>
    </source>
</evidence>
<evidence type="ECO:0000313" key="2">
    <source>
        <dbReference type="Proteomes" id="UP000003477"/>
    </source>
</evidence>
<organism evidence="1 2">
    <name type="scientific">Crocosphaera watsonii WH 0003</name>
    <dbReference type="NCBI Taxonomy" id="423471"/>
    <lineage>
        <taxon>Bacteria</taxon>
        <taxon>Bacillati</taxon>
        <taxon>Cyanobacteriota</taxon>
        <taxon>Cyanophyceae</taxon>
        <taxon>Oscillatoriophycideae</taxon>
        <taxon>Chroococcales</taxon>
        <taxon>Aphanothecaceae</taxon>
        <taxon>Crocosphaera</taxon>
    </lineage>
</organism>
<accession>G5J6G1</accession>